<evidence type="ECO:0000313" key="2">
    <source>
        <dbReference type="EMBL" id="GBM07167.1"/>
    </source>
</evidence>
<organism evidence="2 3">
    <name type="scientific">Araneus ventricosus</name>
    <name type="common">Orbweaver spider</name>
    <name type="synonym">Epeira ventricosa</name>
    <dbReference type="NCBI Taxonomy" id="182803"/>
    <lineage>
        <taxon>Eukaryota</taxon>
        <taxon>Metazoa</taxon>
        <taxon>Ecdysozoa</taxon>
        <taxon>Arthropoda</taxon>
        <taxon>Chelicerata</taxon>
        <taxon>Arachnida</taxon>
        <taxon>Araneae</taxon>
        <taxon>Araneomorphae</taxon>
        <taxon>Entelegynae</taxon>
        <taxon>Araneoidea</taxon>
        <taxon>Araneidae</taxon>
        <taxon>Araneus</taxon>
    </lineage>
</organism>
<gene>
    <name evidence="2" type="ORF">AVEN_15415_1</name>
</gene>
<name>A0A4Y2CTP6_ARAVE</name>
<feature type="region of interest" description="Disordered" evidence="1">
    <location>
        <begin position="1"/>
        <end position="34"/>
    </location>
</feature>
<dbReference type="AlphaFoldDB" id="A0A4Y2CTP6"/>
<comment type="caution">
    <text evidence="2">The sequence shown here is derived from an EMBL/GenBank/DDBJ whole genome shotgun (WGS) entry which is preliminary data.</text>
</comment>
<protein>
    <submittedName>
        <fullName evidence="2">Uncharacterized protein</fullName>
    </submittedName>
</protein>
<keyword evidence="3" id="KW-1185">Reference proteome</keyword>
<dbReference type="Proteomes" id="UP000499080">
    <property type="component" value="Unassembled WGS sequence"/>
</dbReference>
<evidence type="ECO:0000313" key="3">
    <source>
        <dbReference type="Proteomes" id="UP000499080"/>
    </source>
</evidence>
<dbReference type="EMBL" id="BGPR01000239">
    <property type="protein sequence ID" value="GBM07167.1"/>
    <property type="molecule type" value="Genomic_DNA"/>
</dbReference>
<reference evidence="2 3" key="1">
    <citation type="journal article" date="2019" name="Sci. Rep.">
        <title>Orb-weaving spider Araneus ventricosus genome elucidates the spidroin gene catalogue.</title>
        <authorList>
            <person name="Kono N."/>
            <person name="Nakamura H."/>
            <person name="Ohtoshi R."/>
            <person name="Moran D.A.P."/>
            <person name="Shinohara A."/>
            <person name="Yoshida Y."/>
            <person name="Fujiwara M."/>
            <person name="Mori M."/>
            <person name="Tomita M."/>
            <person name="Arakawa K."/>
        </authorList>
    </citation>
    <scope>NUCLEOTIDE SEQUENCE [LARGE SCALE GENOMIC DNA]</scope>
</reference>
<accession>A0A4Y2CTP6</accession>
<proteinExistence type="predicted"/>
<evidence type="ECO:0000256" key="1">
    <source>
        <dbReference type="SAM" id="MobiDB-lite"/>
    </source>
</evidence>
<sequence length="83" mass="9065">MTSRYAVRVPVSTEAPGTPDGAAQSCSAQHDSTGHHLAGAEFAQPTRHQTPQLQAQLYNETFIDHLSKNKHTPRTNQSIQLAE</sequence>